<name>A0ABQ9H8B3_9NEOP</name>
<organism evidence="2 3">
    <name type="scientific">Dryococelus australis</name>
    <dbReference type="NCBI Taxonomy" id="614101"/>
    <lineage>
        <taxon>Eukaryota</taxon>
        <taxon>Metazoa</taxon>
        <taxon>Ecdysozoa</taxon>
        <taxon>Arthropoda</taxon>
        <taxon>Hexapoda</taxon>
        <taxon>Insecta</taxon>
        <taxon>Pterygota</taxon>
        <taxon>Neoptera</taxon>
        <taxon>Polyneoptera</taxon>
        <taxon>Phasmatodea</taxon>
        <taxon>Verophasmatodea</taxon>
        <taxon>Anareolatae</taxon>
        <taxon>Phasmatidae</taxon>
        <taxon>Eurycanthinae</taxon>
        <taxon>Dryococelus</taxon>
    </lineage>
</organism>
<protein>
    <submittedName>
        <fullName evidence="2">Uncharacterized protein</fullName>
    </submittedName>
</protein>
<gene>
    <name evidence="2" type="ORF">PR048_016981</name>
</gene>
<comment type="caution">
    <text evidence="2">The sequence shown here is derived from an EMBL/GenBank/DDBJ whole genome shotgun (WGS) entry which is preliminary data.</text>
</comment>
<evidence type="ECO:0000313" key="2">
    <source>
        <dbReference type="EMBL" id="KAJ8880511.1"/>
    </source>
</evidence>
<dbReference type="Proteomes" id="UP001159363">
    <property type="component" value="Chromosome 5"/>
</dbReference>
<reference evidence="2 3" key="1">
    <citation type="submission" date="2023-02" db="EMBL/GenBank/DDBJ databases">
        <title>LHISI_Scaffold_Assembly.</title>
        <authorList>
            <person name="Stuart O.P."/>
            <person name="Cleave R."/>
            <person name="Magrath M.J.L."/>
            <person name="Mikheyev A.S."/>
        </authorList>
    </citation>
    <scope>NUCLEOTIDE SEQUENCE [LARGE SCALE GENOMIC DNA]</scope>
    <source>
        <strain evidence="2">Daus_M_001</strain>
        <tissue evidence="2">Leg muscle</tissue>
    </source>
</reference>
<accession>A0ABQ9H8B3</accession>
<evidence type="ECO:0000313" key="3">
    <source>
        <dbReference type="Proteomes" id="UP001159363"/>
    </source>
</evidence>
<feature type="region of interest" description="Disordered" evidence="1">
    <location>
        <begin position="1"/>
        <end position="30"/>
    </location>
</feature>
<feature type="region of interest" description="Disordered" evidence="1">
    <location>
        <begin position="440"/>
        <end position="478"/>
    </location>
</feature>
<proteinExistence type="predicted"/>
<evidence type="ECO:0000256" key="1">
    <source>
        <dbReference type="SAM" id="MobiDB-lite"/>
    </source>
</evidence>
<sequence length="765" mass="85775">MGMKKRRMEQRWNARAGETGDPRENPSTSGIVRHDCHMRVEERDVARAWLPGHVRACLAAGLESWVNTVGLSGDTQGTAPPALLLVKHPNTQYKPRRICRQLSSLAWSLQPASALRFFARRPVSSPRGWRTTVKGVGHAGAICLVAPRGNNVDQDSYLKHSPTTQAILVPDEASFLGDLPFSPHLPSGAVPCSPCFTLIGSQDLDVKSSQNFFTHLLKRRSILVLFTVMFIPVCTIRVPDSLQDTPPPLTLRTINPERFRRLCTVCTRLGGAKGVAGKLSRYFIASTSMAFRRQLATGTFSTVTPSAWRDQPACVHAIKWASCRNSPRARGSSLYLTLIYKHSAHQGHRDDPPMSLNIHTSLRLIKAVHDKGRESCKEACIAAERDWAAMTNNWGNDYLPKRDERRTELEVVHMYADVLRNHFLFGWRDKVIMEQRRNAWSAGEAGDPTRTPADQRNRLERFPHAKTRGRSRRESNPVCLGGMRRHVRRSNSPAQNGKKQDLVAFDRGHIVGATFLRRSTCEIVRRCVESAPRVHKKKKTAVVQLAKSARTGERKFRRELNLSGAICAVSAQFVVGDRRPREPSITRARKPGPLRVDKYTDMKRSSESFVVSVSPFSGFARFWERAPCLIGYCMLRKVTYWLAAGFRVVTPDLCIMWLVCAGAINGETATCITNAISPMREALNWHYRLPPWRTGFDSGRIAPEFSPVVIVPDDAACIPALLPTHLGDKSHSVLEVLMLSPYLSRSWEGQERLLHLDYLHSSGVI</sequence>
<feature type="compositionally biased region" description="Basic and acidic residues" evidence="1">
    <location>
        <begin position="453"/>
        <end position="463"/>
    </location>
</feature>
<dbReference type="EMBL" id="JARBHB010000006">
    <property type="protein sequence ID" value="KAJ8880511.1"/>
    <property type="molecule type" value="Genomic_DNA"/>
</dbReference>
<keyword evidence="3" id="KW-1185">Reference proteome</keyword>